<feature type="signal peptide" evidence="1">
    <location>
        <begin position="1"/>
        <end position="20"/>
    </location>
</feature>
<sequence>MKTRVAVLLVMLFLPGMAYFQTDADFEKIQYMANFRIHALKQGNIENLKGQKPAEGTWNYQHLIAYKEALKEERNIVYGSYIEKVRDKDNHFAYNYFAIETDGKNHRYYFVAIFEFDISQEFNIVNSYLFTYPESLKSWWMHTAGMYKYNLLKDIPEKYVYTVCPPPPFSEE</sequence>
<dbReference type="AlphaFoldDB" id="A0A6G6GN53"/>
<evidence type="ECO:0000256" key="1">
    <source>
        <dbReference type="SAM" id="SignalP"/>
    </source>
</evidence>
<accession>A0A6G6GN53</accession>
<proteinExistence type="predicted"/>
<evidence type="ECO:0000313" key="2">
    <source>
        <dbReference type="EMBL" id="QIE60015.1"/>
    </source>
</evidence>
<dbReference type="EMBL" id="CP049057">
    <property type="protein sequence ID" value="QIE60015.1"/>
    <property type="molecule type" value="Genomic_DNA"/>
</dbReference>
<organism evidence="2 3">
    <name type="scientific">Rasiella rasia</name>
    <dbReference type="NCBI Taxonomy" id="2744027"/>
    <lineage>
        <taxon>Bacteria</taxon>
        <taxon>Pseudomonadati</taxon>
        <taxon>Bacteroidota</taxon>
        <taxon>Flavobacteriia</taxon>
        <taxon>Flavobacteriales</taxon>
        <taxon>Flavobacteriaceae</taxon>
        <taxon>Rasiella</taxon>
    </lineage>
</organism>
<dbReference type="KEGG" id="mgel:G5B37_10700"/>
<evidence type="ECO:0000313" key="3">
    <source>
        <dbReference type="Proteomes" id="UP000505306"/>
    </source>
</evidence>
<reference evidence="2 3" key="1">
    <citation type="submission" date="2020-02" db="EMBL/GenBank/DDBJ databases">
        <title>Complete genome sequence of Flavobacteriaceae bacterium.</title>
        <authorList>
            <person name="Kim S.-J."/>
            <person name="Kim Y.-S."/>
            <person name="Kim K.-H."/>
        </authorList>
    </citation>
    <scope>NUCLEOTIDE SEQUENCE [LARGE SCALE GENOMIC DNA]</scope>
    <source>
        <strain evidence="2 3">RR4-40</strain>
    </source>
</reference>
<protein>
    <submittedName>
        <fullName evidence="2">Uncharacterized protein</fullName>
    </submittedName>
</protein>
<keyword evidence="1" id="KW-0732">Signal</keyword>
<feature type="chain" id="PRO_5026219433" evidence="1">
    <location>
        <begin position="21"/>
        <end position="172"/>
    </location>
</feature>
<keyword evidence="3" id="KW-1185">Reference proteome</keyword>
<dbReference type="Proteomes" id="UP000505306">
    <property type="component" value="Chromosome"/>
</dbReference>
<dbReference type="RefSeq" id="WP_164680027.1">
    <property type="nucleotide sequence ID" value="NZ_CP049057.1"/>
</dbReference>
<name>A0A6G6GN53_9FLAO</name>
<gene>
    <name evidence="2" type="ORF">G5B37_10700</name>
</gene>